<dbReference type="RefSeq" id="WP_184748398.1">
    <property type="nucleotide sequence ID" value="NZ_JACHGJ010000010.1"/>
</dbReference>
<accession>A0A841RIN1</accession>
<dbReference type="HAMAP" id="MF_00006">
    <property type="entry name" value="Arg_succ_lyase"/>
    <property type="match status" value="1"/>
</dbReference>
<dbReference type="PROSITE" id="PS00163">
    <property type="entry name" value="FUMARATE_LYASES"/>
    <property type="match status" value="1"/>
</dbReference>
<sequence>MGKLWEKNYSTDKLIEEFTVGRDYRLDMNLVPSDCLASLAHASMLQSIGIISSADLENLKKGLISIMHDHAEGHFEIKLSDEDGHTAIENRLVEICGDAGKRIHTGRSRNDQSVTAVRVYGRSVLIGIMETGVTLVRTLLSFARKYSSVPMPGRTHMQTAMPSSVGLWMGSYAEELADDLKVVYNTLELINQNPLGAAAGYGVPLPLDREMTARLMGFPAVQNNVIYANNSRGKFESIILDSLDQIGLTLSKMAQDLILFSLPEFGYFKLPDELCTGSSIMPQKKNPDGLELTRSASAVLSAAATEVKNIIRSLPSGYNRDVQMTKEPFIRGTRLALTMMRVMDLTVSRLNVREDQLIKGFTPDIHATDAALEMVAAGSTFREAYKEVGLNLDKLGDRDAREALASRNYKGTTGNPAFDLCREKIDLLEKKTLSLSDEVEKAFKNLTGETMEIIPLTDYR</sequence>
<evidence type="ECO:0000256" key="5">
    <source>
        <dbReference type="HAMAP-Rule" id="MF_00006"/>
    </source>
</evidence>
<dbReference type="GO" id="GO:0042450">
    <property type="term" value="P:L-arginine biosynthetic process via ornithine"/>
    <property type="evidence" value="ECO:0007669"/>
    <property type="project" value="UniProtKB-UniRule"/>
</dbReference>
<keyword evidence="4 5" id="KW-0055">Arginine biosynthesis</keyword>
<dbReference type="InterPro" id="IPR000362">
    <property type="entry name" value="Fumarate_lyase_fam"/>
</dbReference>
<evidence type="ECO:0000256" key="2">
    <source>
        <dbReference type="ARBA" id="ARBA00004941"/>
    </source>
</evidence>
<comment type="subcellular location">
    <subcellularLocation>
        <location evidence="5">Cytoplasm</location>
    </subcellularLocation>
</comment>
<dbReference type="PANTHER" id="PTHR43814">
    <property type="entry name" value="ARGININOSUCCINATE LYASE"/>
    <property type="match status" value="1"/>
</dbReference>
<evidence type="ECO:0000256" key="4">
    <source>
        <dbReference type="ARBA" id="ARBA00022571"/>
    </source>
</evidence>
<dbReference type="AlphaFoldDB" id="A0A841RIN1"/>
<keyword evidence="8" id="KW-1185">Reference proteome</keyword>
<name>A0A841RIN1_9SPIO</name>
<evidence type="ECO:0000313" key="8">
    <source>
        <dbReference type="Proteomes" id="UP000587760"/>
    </source>
</evidence>
<gene>
    <name evidence="5" type="primary">argH</name>
    <name evidence="7" type="ORF">HNR50_003851</name>
</gene>
<dbReference type="InterPro" id="IPR024083">
    <property type="entry name" value="Fumarase/histidase_N"/>
</dbReference>
<dbReference type="Proteomes" id="UP000587760">
    <property type="component" value="Unassembled WGS sequence"/>
</dbReference>
<dbReference type="Gene3D" id="1.10.275.10">
    <property type="entry name" value="Fumarase/aspartase (N-terminal domain)"/>
    <property type="match status" value="1"/>
</dbReference>
<dbReference type="SUPFAM" id="SSF48557">
    <property type="entry name" value="L-aspartase-like"/>
    <property type="match status" value="1"/>
</dbReference>
<protein>
    <recommendedName>
        <fullName evidence="3 5">Argininosuccinate lyase</fullName>
        <shortName evidence="5">ASAL</shortName>
        <ecNumber evidence="3 5">4.3.2.1</ecNumber>
    </recommendedName>
    <alternativeName>
        <fullName evidence="5">Arginosuccinase</fullName>
    </alternativeName>
</protein>
<dbReference type="Gene3D" id="1.10.40.30">
    <property type="entry name" value="Fumarase/aspartase (C-terminal domain)"/>
    <property type="match status" value="1"/>
</dbReference>
<dbReference type="PRINTS" id="PR00149">
    <property type="entry name" value="FUMRATELYASE"/>
</dbReference>
<evidence type="ECO:0000313" key="7">
    <source>
        <dbReference type="EMBL" id="MBB6482162.1"/>
    </source>
</evidence>
<dbReference type="UniPathway" id="UPA00068">
    <property type="reaction ID" value="UER00114"/>
</dbReference>
<dbReference type="EMBL" id="JACHGJ010000010">
    <property type="protein sequence ID" value="MBB6482162.1"/>
    <property type="molecule type" value="Genomic_DNA"/>
</dbReference>
<evidence type="ECO:0000256" key="1">
    <source>
        <dbReference type="ARBA" id="ARBA00000985"/>
    </source>
</evidence>
<dbReference type="InterPro" id="IPR008948">
    <property type="entry name" value="L-Aspartase-like"/>
</dbReference>
<keyword evidence="5" id="KW-0028">Amino-acid biosynthesis</keyword>
<comment type="caution">
    <text evidence="7">The sequence shown here is derived from an EMBL/GenBank/DDBJ whole genome shotgun (WGS) entry which is preliminary data.</text>
</comment>
<dbReference type="EC" id="4.3.2.1" evidence="3 5"/>
<dbReference type="Pfam" id="PF00206">
    <property type="entry name" value="Lyase_1"/>
    <property type="match status" value="1"/>
</dbReference>
<feature type="domain" description="Fumarate lyase N-terminal" evidence="6">
    <location>
        <begin position="10"/>
        <end position="298"/>
    </location>
</feature>
<evidence type="ECO:0000259" key="6">
    <source>
        <dbReference type="Pfam" id="PF00206"/>
    </source>
</evidence>
<proteinExistence type="inferred from homology"/>
<keyword evidence="5 7" id="KW-0456">Lyase</keyword>
<reference evidence="7 8" key="1">
    <citation type="submission" date="2020-08" db="EMBL/GenBank/DDBJ databases">
        <title>Genomic Encyclopedia of Type Strains, Phase IV (KMG-IV): sequencing the most valuable type-strain genomes for metagenomic binning, comparative biology and taxonomic classification.</title>
        <authorList>
            <person name="Goeker M."/>
        </authorList>
    </citation>
    <scope>NUCLEOTIDE SEQUENCE [LARGE SCALE GENOMIC DNA]</scope>
    <source>
        <strain evidence="7 8">DSM 2461</strain>
    </source>
</reference>
<evidence type="ECO:0000256" key="3">
    <source>
        <dbReference type="ARBA" id="ARBA00012338"/>
    </source>
</evidence>
<dbReference type="InterPro" id="IPR022761">
    <property type="entry name" value="Fumarate_lyase_N"/>
</dbReference>
<keyword evidence="5" id="KW-0963">Cytoplasm</keyword>
<dbReference type="InterPro" id="IPR009049">
    <property type="entry name" value="Argininosuccinate_lyase"/>
</dbReference>
<comment type="pathway">
    <text evidence="2 5">Amino-acid biosynthesis; L-arginine biosynthesis; L-arginine from L-ornithine and carbamoyl phosphate: step 3/3.</text>
</comment>
<dbReference type="Gene3D" id="1.20.200.10">
    <property type="entry name" value="Fumarase/aspartase (Central domain)"/>
    <property type="match status" value="1"/>
</dbReference>
<comment type="similarity">
    <text evidence="5">Belongs to the lyase 1 family. Argininosuccinate lyase subfamily.</text>
</comment>
<dbReference type="GO" id="GO:0004056">
    <property type="term" value="F:argininosuccinate lyase activity"/>
    <property type="evidence" value="ECO:0007669"/>
    <property type="project" value="UniProtKB-UniRule"/>
</dbReference>
<organism evidence="7 8">
    <name type="scientific">Spirochaeta isovalerica</name>
    <dbReference type="NCBI Taxonomy" id="150"/>
    <lineage>
        <taxon>Bacteria</taxon>
        <taxon>Pseudomonadati</taxon>
        <taxon>Spirochaetota</taxon>
        <taxon>Spirochaetia</taxon>
        <taxon>Spirochaetales</taxon>
        <taxon>Spirochaetaceae</taxon>
        <taxon>Spirochaeta</taxon>
    </lineage>
</organism>
<dbReference type="NCBIfam" id="TIGR00838">
    <property type="entry name" value="argH"/>
    <property type="match status" value="1"/>
</dbReference>
<comment type="catalytic activity">
    <reaction evidence="1 5">
        <text>2-(N(omega)-L-arginino)succinate = fumarate + L-arginine</text>
        <dbReference type="Rhea" id="RHEA:24020"/>
        <dbReference type="ChEBI" id="CHEBI:29806"/>
        <dbReference type="ChEBI" id="CHEBI:32682"/>
        <dbReference type="ChEBI" id="CHEBI:57472"/>
        <dbReference type="EC" id="4.3.2.1"/>
    </reaction>
</comment>
<dbReference type="InterPro" id="IPR020557">
    <property type="entry name" value="Fumarate_lyase_CS"/>
</dbReference>
<dbReference type="GO" id="GO:0005829">
    <property type="term" value="C:cytosol"/>
    <property type="evidence" value="ECO:0007669"/>
    <property type="project" value="TreeGrafter"/>
</dbReference>
<dbReference type="PRINTS" id="PR00145">
    <property type="entry name" value="ARGSUCLYASE"/>
</dbReference>
<dbReference type="PANTHER" id="PTHR43814:SF1">
    <property type="entry name" value="ARGININOSUCCINATE LYASE"/>
    <property type="match status" value="1"/>
</dbReference>